<dbReference type="Proteomes" id="UP000068447">
    <property type="component" value="Chromosome"/>
</dbReference>
<dbReference type="EMBL" id="CP013650">
    <property type="protein sequence ID" value="ALS99164.1"/>
    <property type="molecule type" value="Genomic_DNA"/>
</dbReference>
<organism evidence="2 3">
    <name type="scientific">Lacimicrobium alkaliphilum</name>
    <dbReference type="NCBI Taxonomy" id="1526571"/>
    <lineage>
        <taxon>Bacteria</taxon>
        <taxon>Pseudomonadati</taxon>
        <taxon>Pseudomonadota</taxon>
        <taxon>Gammaproteobacteria</taxon>
        <taxon>Alteromonadales</taxon>
        <taxon>Alteromonadaceae</taxon>
        <taxon>Lacimicrobium</taxon>
    </lineage>
</organism>
<evidence type="ECO:0000313" key="2">
    <source>
        <dbReference type="EMBL" id="ALS99164.1"/>
    </source>
</evidence>
<evidence type="ECO:0008006" key="4">
    <source>
        <dbReference type="Google" id="ProtNLM"/>
    </source>
</evidence>
<proteinExistence type="predicted"/>
<dbReference type="InterPro" id="IPR024409">
    <property type="entry name" value="DUF3833"/>
</dbReference>
<protein>
    <recommendedName>
        <fullName evidence="4">Lipoprotein</fullName>
    </recommendedName>
</protein>
<keyword evidence="3" id="KW-1185">Reference proteome</keyword>
<gene>
    <name evidence="2" type="ORF">AT746_13450</name>
</gene>
<accession>A0A0U2ZLG1</accession>
<dbReference type="STRING" id="1526571.AT746_13450"/>
<sequence length="181" mass="20584">MKALLLLCTILLSACSASLDDYANNKPDFNLPEYFDGNITAWGIIEDYSGTLTRHFCVDIVGTWENNQGQLHETFYFDDGEQQVRIWELQISEDGKVTGRANDVVGEASGAIRGNAFNWKYVLEVPIDGSVYELAVDDWLYRLDQHRLMNRSYMKKFGVTVAEISIYFDKSRPLKSCTQSS</sequence>
<evidence type="ECO:0000313" key="3">
    <source>
        <dbReference type="Proteomes" id="UP000068447"/>
    </source>
</evidence>
<name>A0A0U2ZLG1_9ALTE</name>
<reference evidence="2 3" key="1">
    <citation type="submission" date="2015-12" db="EMBL/GenBank/DDBJ databases">
        <title>Complete genome of Lacimicrobium alkaliphilum KCTC 32984.</title>
        <authorList>
            <person name="Kim S.-G."/>
            <person name="Lee Y.-J."/>
        </authorList>
    </citation>
    <scope>NUCLEOTIDE SEQUENCE [LARGE SCALE GENOMIC DNA]</scope>
    <source>
        <strain evidence="2 3">YelD216</strain>
    </source>
</reference>
<dbReference type="RefSeq" id="WP_062481130.1">
    <property type="nucleotide sequence ID" value="NZ_CP013650.1"/>
</dbReference>
<dbReference type="PROSITE" id="PS51257">
    <property type="entry name" value="PROKAR_LIPOPROTEIN"/>
    <property type="match status" value="1"/>
</dbReference>
<feature type="chain" id="PRO_5006835467" description="Lipoprotein" evidence="1">
    <location>
        <begin position="20"/>
        <end position="181"/>
    </location>
</feature>
<keyword evidence="1" id="KW-0732">Signal</keyword>
<feature type="signal peptide" evidence="1">
    <location>
        <begin position="1"/>
        <end position="19"/>
    </location>
</feature>
<evidence type="ECO:0000256" key="1">
    <source>
        <dbReference type="SAM" id="SignalP"/>
    </source>
</evidence>
<dbReference type="OrthoDB" id="5296954at2"/>
<dbReference type="Pfam" id="PF12915">
    <property type="entry name" value="DUF3833"/>
    <property type="match status" value="1"/>
</dbReference>
<dbReference type="AlphaFoldDB" id="A0A0U2ZLG1"/>
<dbReference type="KEGG" id="lal:AT746_13450"/>